<dbReference type="PRINTS" id="PR00035">
    <property type="entry name" value="HTHGNTR"/>
</dbReference>
<comment type="similarity">
    <text evidence="2">In the C-terminal section; belongs to the class-I pyridoxal-phosphate-dependent aminotransferase family.</text>
</comment>
<dbReference type="SMART" id="SM00345">
    <property type="entry name" value="HTH_GNTR"/>
    <property type="match status" value="1"/>
</dbReference>
<dbReference type="Gene3D" id="3.90.1150.10">
    <property type="entry name" value="Aspartate Aminotransferase, domain 1"/>
    <property type="match status" value="1"/>
</dbReference>
<dbReference type="InterPro" id="IPR015422">
    <property type="entry name" value="PyrdxlP-dep_Trfase_small"/>
</dbReference>
<comment type="cofactor">
    <cofactor evidence="1">
        <name>pyridoxal 5'-phosphate</name>
        <dbReference type="ChEBI" id="CHEBI:597326"/>
    </cofactor>
</comment>
<dbReference type="SUPFAM" id="SSF46785">
    <property type="entry name" value="Winged helix' DNA-binding domain"/>
    <property type="match status" value="1"/>
</dbReference>
<dbReference type="InterPro" id="IPR015421">
    <property type="entry name" value="PyrdxlP-dep_Trfase_major"/>
</dbReference>
<dbReference type="Pfam" id="PF00155">
    <property type="entry name" value="Aminotran_1_2"/>
    <property type="match status" value="1"/>
</dbReference>
<dbReference type="Pfam" id="PF00392">
    <property type="entry name" value="GntR"/>
    <property type="match status" value="1"/>
</dbReference>
<sequence>MRKTKYNQIIKYITEKITRGEWSIGTKIPSQRELANLFKVNRSTVVTALEELIADGLLETKIGKGTLIANNTWTLMSVTKPINWAENVTLGLHKASMKMVKDINEAEAKKHYIQLGKSELSPELFPLKDMKRIMGKVTDQISSLSYEEPKGSIELRKAICSYLEKKGIYTSPSSVLVVSGALQALQLISIGLLRKGSTIFLEKPSYLYSLSVFQSAEMKFQGLSIDQEGLIPKEITELKTIKESAVLYTIPTFHNPTGILMSEQRRQELMKICEKEQIPIIEDDVYGDLWMDTPPPAPLKKSDKYGNVLYLGSLSKTLSPGLRIGWMVGPESVIERLADLKMQTDYGSSSLSQKVALEWLASGLYEQHLILVREQLKIRREVALKALTKNLTGLATWDVPMGGFFIWVKIYPPLKNKHLFEKALSEGILINPGNIYAQSSNQYIRLSYAFATIEDIQEGIKRLGKIIKTLV</sequence>
<dbReference type="PROSITE" id="PS50949">
    <property type="entry name" value="HTH_GNTR"/>
    <property type="match status" value="1"/>
</dbReference>
<evidence type="ECO:0000256" key="5">
    <source>
        <dbReference type="ARBA" id="ARBA00023015"/>
    </source>
</evidence>
<organism evidence="9 10">
    <name type="scientific">Halalkalibacter alkalisediminis</name>
    <dbReference type="NCBI Taxonomy" id="935616"/>
    <lineage>
        <taxon>Bacteria</taxon>
        <taxon>Bacillati</taxon>
        <taxon>Bacillota</taxon>
        <taxon>Bacilli</taxon>
        <taxon>Bacillales</taxon>
        <taxon>Bacillaceae</taxon>
        <taxon>Halalkalibacter</taxon>
    </lineage>
</organism>
<evidence type="ECO:0000313" key="9">
    <source>
        <dbReference type="EMBL" id="MFC0560297.1"/>
    </source>
</evidence>
<accession>A0ABV6NHQ0</accession>
<proteinExistence type="inferred from homology"/>
<dbReference type="InterPro" id="IPR051446">
    <property type="entry name" value="HTH_trans_reg/aminotransferase"/>
</dbReference>
<dbReference type="GO" id="GO:0008483">
    <property type="term" value="F:transaminase activity"/>
    <property type="evidence" value="ECO:0007669"/>
    <property type="project" value="UniProtKB-KW"/>
</dbReference>
<keyword evidence="3 9" id="KW-0032">Aminotransferase</keyword>
<dbReference type="PANTHER" id="PTHR46577">
    <property type="entry name" value="HTH-TYPE TRANSCRIPTIONAL REGULATORY PROTEIN GABR"/>
    <property type="match status" value="1"/>
</dbReference>
<evidence type="ECO:0000313" key="10">
    <source>
        <dbReference type="Proteomes" id="UP001589833"/>
    </source>
</evidence>
<evidence type="ECO:0000256" key="6">
    <source>
        <dbReference type="ARBA" id="ARBA00023125"/>
    </source>
</evidence>
<dbReference type="InterPro" id="IPR015424">
    <property type="entry name" value="PyrdxlP-dep_Trfase"/>
</dbReference>
<name>A0ABV6NHQ0_9BACI</name>
<keyword evidence="6" id="KW-0238">DNA-binding</keyword>
<protein>
    <submittedName>
        <fullName evidence="9">PLP-dependent aminotransferase family protein</fullName>
    </submittedName>
</protein>
<keyword evidence="3 9" id="KW-0808">Transferase</keyword>
<dbReference type="InterPro" id="IPR000524">
    <property type="entry name" value="Tscrpt_reg_HTH_GntR"/>
</dbReference>
<dbReference type="Proteomes" id="UP001589833">
    <property type="component" value="Unassembled WGS sequence"/>
</dbReference>
<dbReference type="CDD" id="cd07377">
    <property type="entry name" value="WHTH_GntR"/>
    <property type="match status" value="1"/>
</dbReference>
<dbReference type="InterPro" id="IPR004839">
    <property type="entry name" value="Aminotransferase_I/II_large"/>
</dbReference>
<reference evidence="9 10" key="1">
    <citation type="submission" date="2024-09" db="EMBL/GenBank/DDBJ databases">
        <authorList>
            <person name="Sun Q."/>
            <person name="Mori K."/>
        </authorList>
    </citation>
    <scope>NUCLEOTIDE SEQUENCE [LARGE SCALE GENOMIC DNA]</scope>
    <source>
        <strain evidence="9 10">NCAIM B.02301</strain>
    </source>
</reference>
<dbReference type="InterPro" id="IPR036390">
    <property type="entry name" value="WH_DNA-bd_sf"/>
</dbReference>
<evidence type="ECO:0000256" key="3">
    <source>
        <dbReference type="ARBA" id="ARBA00022576"/>
    </source>
</evidence>
<keyword evidence="7" id="KW-0804">Transcription</keyword>
<dbReference type="InterPro" id="IPR036388">
    <property type="entry name" value="WH-like_DNA-bd_sf"/>
</dbReference>
<keyword evidence="10" id="KW-1185">Reference proteome</keyword>
<gene>
    <name evidence="9" type="ORF">ACFFH4_14770</name>
</gene>
<evidence type="ECO:0000256" key="7">
    <source>
        <dbReference type="ARBA" id="ARBA00023163"/>
    </source>
</evidence>
<keyword evidence="5" id="KW-0805">Transcription regulation</keyword>
<evidence type="ECO:0000256" key="4">
    <source>
        <dbReference type="ARBA" id="ARBA00022898"/>
    </source>
</evidence>
<dbReference type="Gene3D" id="3.40.640.10">
    <property type="entry name" value="Type I PLP-dependent aspartate aminotransferase-like (Major domain)"/>
    <property type="match status" value="1"/>
</dbReference>
<evidence type="ECO:0000256" key="2">
    <source>
        <dbReference type="ARBA" id="ARBA00005384"/>
    </source>
</evidence>
<dbReference type="CDD" id="cd00609">
    <property type="entry name" value="AAT_like"/>
    <property type="match status" value="1"/>
</dbReference>
<dbReference type="EMBL" id="JBHLTR010000021">
    <property type="protein sequence ID" value="MFC0560297.1"/>
    <property type="molecule type" value="Genomic_DNA"/>
</dbReference>
<keyword evidence="4" id="KW-0663">Pyridoxal phosphate</keyword>
<dbReference type="RefSeq" id="WP_273847241.1">
    <property type="nucleotide sequence ID" value="NZ_JAQQWT010000024.1"/>
</dbReference>
<evidence type="ECO:0000259" key="8">
    <source>
        <dbReference type="PROSITE" id="PS50949"/>
    </source>
</evidence>
<dbReference type="SUPFAM" id="SSF53383">
    <property type="entry name" value="PLP-dependent transferases"/>
    <property type="match status" value="1"/>
</dbReference>
<dbReference type="Gene3D" id="1.10.10.10">
    <property type="entry name" value="Winged helix-like DNA-binding domain superfamily/Winged helix DNA-binding domain"/>
    <property type="match status" value="1"/>
</dbReference>
<feature type="domain" description="HTH gntR-type" evidence="8">
    <location>
        <begin position="3"/>
        <end position="71"/>
    </location>
</feature>
<comment type="caution">
    <text evidence="9">The sequence shown here is derived from an EMBL/GenBank/DDBJ whole genome shotgun (WGS) entry which is preliminary data.</text>
</comment>
<evidence type="ECO:0000256" key="1">
    <source>
        <dbReference type="ARBA" id="ARBA00001933"/>
    </source>
</evidence>
<dbReference type="PANTHER" id="PTHR46577:SF2">
    <property type="entry name" value="TRANSCRIPTIONAL REGULATORY PROTEIN"/>
    <property type="match status" value="1"/>
</dbReference>